<dbReference type="Proteomes" id="UP001163324">
    <property type="component" value="Chromosome 4"/>
</dbReference>
<evidence type="ECO:0000313" key="1">
    <source>
        <dbReference type="EMBL" id="KAI9900230.1"/>
    </source>
</evidence>
<comment type="caution">
    <text evidence="1">The sequence shown here is derived from an EMBL/GenBank/DDBJ whole genome shotgun (WGS) entry which is preliminary data.</text>
</comment>
<keyword evidence="2" id="KW-1185">Reference proteome</keyword>
<dbReference type="EMBL" id="CM047943">
    <property type="protein sequence ID" value="KAI9900230.1"/>
    <property type="molecule type" value="Genomic_DNA"/>
</dbReference>
<evidence type="ECO:0000313" key="2">
    <source>
        <dbReference type="Proteomes" id="UP001163324"/>
    </source>
</evidence>
<protein>
    <submittedName>
        <fullName evidence="1">Uncharacterized protein</fullName>
    </submittedName>
</protein>
<proteinExistence type="predicted"/>
<gene>
    <name evidence="1" type="ORF">N3K66_004492</name>
</gene>
<sequence>MVVTYRNNRLVPAIIITLCVVLIFYLVDPSVENYGLSSAAEDYGSSSSASPASPPPPSYQDSIAQEKEFYEEQAKEYADASSTPVPSSGTKPKQQTPSHGHDNDDALTDDDILLIVKTGGTSMWKRLLAHLPTTLSPARISPSHIAIYSDQAASIGPFTVVDALANSSSAAKSSLEFDVYRQQAEYNAYNRYVEASGVAGDEWGPVGGWTVDKYKFLPLMDHAGRAWPRAKWYVYMEDDSYLFLPEVRRHLSRFDHARPHYLGSYAAKSGFVFAHGGAGFALSRGAWEASFGAAGPNITEDYFDYTATHCCGDQVLGKALKDHGVSFGENGGDEGFTFGFNPVVHWVFAFSKSNWCKPLLSWHKVHSRDVAEYFAFEQTWDFSKPLLHRDFFANMILPRLNSSVEWWENGAAAFEVSSGNQEWAPVPDKSAPGGSVDAKAWKEAWQSSEACAAACRGWEACMMWEYVEDLCKMDDNLRMGQGYAPGMTERKTSLMHTSGWIIDRVDEWVC</sequence>
<accession>A0ACC0V2T8</accession>
<name>A0ACC0V2T8_9HYPO</name>
<reference evidence="1" key="1">
    <citation type="submission" date="2022-10" db="EMBL/GenBank/DDBJ databases">
        <title>Complete Genome of Trichothecium roseum strain YXFP-22015, a Plant Pathogen Isolated from Citrus.</title>
        <authorList>
            <person name="Wang Y."/>
            <person name="Zhu L."/>
        </authorList>
    </citation>
    <scope>NUCLEOTIDE SEQUENCE</scope>
    <source>
        <strain evidence="1">YXFP-22015</strain>
    </source>
</reference>
<organism evidence="1 2">
    <name type="scientific">Trichothecium roseum</name>
    <dbReference type="NCBI Taxonomy" id="47278"/>
    <lineage>
        <taxon>Eukaryota</taxon>
        <taxon>Fungi</taxon>
        <taxon>Dikarya</taxon>
        <taxon>Ascomycota</taxon>
        <taxon>Pezizomycotina</taxon>
        <taxon>Sordariomycetes</taxon>
        <taxon>Hypocreomycetidae</taxon>
        <taxon>Hypocreales</taxon>
        <taxon>Hypocreales incertae sedis</taxon>
        <taxon>Trichothecium</taxon>
    </lineage>
</organism>